<gene>
    <name evidence="2" type="ORF">ACFOFO_10505</name>
</gene>
<evidence type="ECO:0000313" key="2">
    <source>
        <dbReference type="EMBL" id="MFC3108387.1"/>
    </source>
</evidence>
<dbReference type="Gene3D" id="1.10.150.20">
    <property type="entry name" value="5' to 3' exonuclease, C-terminal subdomain"/>
    <property type="match status" value="2"/>
</dbReference>
<sequence length="136" mass="14878">MANYKIEDVEGIGQVVGDKLRAAGVKDTDTLLAHSLTPQQRMELAEKCGVTETKVLKFANMVDLYRISGVGSEFSELLEAAGVDTVPELARRNAANLTAAMASVNTAKKLTRRVPSEAEVTKWIEQAKTLPRKLEY</sequence>
<name>A0ABV7F3L9_9BURK</name>
<reference evidence="3" key="1">
    <citation type="journal article" date="2019" name="Int. J. Syst. Evol. Microbiol.">
        <title>The Global Catalogue of Microorganisms (GCM) 10K type strain sequencing project: providing services to taxonomists for standard genome sequencing and annotation.</title>
        <authorList>
            <consortium name="The Broad Institute Genomics Platform"/>
            <consortium name="The Broad Institute Genome Sequencing Center for Infectious Disease"/>
            <person name="Wu L."/>
            <person name="Ma J."/>
        </authorList>
    </citation>
    <scope>NUCLEOTIDE SEQUENCE [LARGE SCALE GENOMIC DNA]</scope>
    <source>
        <strain evidence="3">KCTC 42986</strain>
    </source>
</reference>
<feature type="domain" description="DUF4332" evidence="1">
    <location>
        <begin position="10"/>
        <end position="130"/>
    </location>
</feature>
<dbReference type="EMBL" id="JBHRTP010000031">
    <property type="protein sequence ID" value="MFC3108387.1"/>
    <property type="molecule type" value="Genomic_DNA"/>
</dbReference>
<dbReference type="Proteomes" id="UP001595530">
    <property type="component" value="Unassembled WGS sequence"/>
</dbReference>
<evidence type="ECO:0000313" key="3">
    <source>
        <dbReference type="Proteomes" id="UP001595530"/>
    </source>
</evidence>
<organism evidence="2 3">
    <name type="scientific">Undibacterium arcticum</name>
    <dbReference type="NCBI Taxonomy" id="1762892"/>
    <lineage>
        <taxon>Bacteria</taxon>
        <taxon>Pseudomonadati</taxon>
        <taxon>Pseudomonadota</taxon>
        <taxon>Betaproteobacteria</taxon>
        <taxon>Burkholderiales</taxon>
        <taxon>Oxalobacteraceae</taxon>
        <taxon>Undibacterium</taxon>
    </lineage>
</organism>
<dbReference type="Pfam" id="PF14229">
    <property type="entry name" value="DUF4332"/>
    <property type="match status" value="1"/>
</dbReference>
<comment type="caution">
    <text evidence="2">The sequence shown here is derived from an EMBL/GenBank/DDBJ whole genome shotgun (WGS) entry which is preliminary data.</text>
</comment>
<evidence type="ECO:0000259" key="1">
    <source>
        <dbReference type="Pfam" id="PF14229"/>
    </source>
</evidence>
<dbReference type="RefSeq" id="WP_390331512.1">
    <property type="nucleotide sequence ID" value="NZ_JBHRTP010000031.1"/>
</dbReference>
<proteinExistence type="predicted"/>
<accession>A0ABV7F3L9</accession>
<dbReference type="InterPro" id="IPR025567">
    <property type="entry name" value="DUF4332"/>
</dbReference>
<protein>
    <submittedName>
        <fullName evidence="2">DUF4332 domain-containing protein</fullName>
    </submittedName>
</protein>
<keyword evidence="3" id="KW-1185">Reference proteome</keyword>